<gene>
    <name evidence="2" type="ORF">LEP1GSC063_3259</name>
</gene>
<sequence length="280" mass="32783">MNRKYFQYFVNLIIVIGFSFLFNCSKVELPKNSKIISYIIWDKEKPDLFDLTLDYSYQENISLSHLTLYKAERDEAYHLEAFLNEFSECSFGLIPRSRENFLIKDAPLVVMLVEDAVDHSRHILLIGLDNLVSKTVFIRKTKLFFKDINYIEYENEGCYQDKDGYKKYIQLIQGSKAQRQNVLLFDVFKEYRSRENINSGKLVDFHLRFLFMGVAFFGGIGSGWILLMLPNRTRSFSRKKKITIAILYGMFCLIISALLLFPCRIHSKGSNQETENRTAT</sequence>
<keyword evidence="1" id="KW-0812">Transmembrane</keyword>
<keyword evidence="1" id="KW-1133">Transmembrane helix</keyword>
<comment type="caution">
    <text evidence="2">The sequence shown here is derived from an EMBL/GenBank/DDBJ whole genome shotgun (WGS) entry which is preliminary data.</text>
</comment>
<feature type="transmembrane region" description="Helical" evidence="1">
    <location>
        <begin position="6"/>
        <end position="24"/>
    </location>
</feature>
<organism evidence="2 3">
    <name type="scientific">Leptospira santarosai serovar Arenal str. MAVJ 401</name>
    <dbReference type="NCBI Taxonomy" id="1049976"/>
    <lineage>
        <taxon>Bacteria</taxon>
        <taxon>Pseudomonadati</taxon>
        <taxon>Spirochaetota</taxon>
        <taxon>Spirochaetia</taxon>
        <taxon>Leptospirales</taxon>
        <taxon>Leptospiraceae</taxon>
        <taxon>Leptospira</taxon>
    </lineage>
</organism>
<dbReference type="AlphaFoldDB" id="M6JMK0"/>
<evidence type="ECO:0000256" key="1">
    <source>
        <dbReference type="SAM" id="Phobius"/>
    </source>
</evidence>
<reference evidence="2 3" key="1">
    <citation type="submission" date="2013-01" db="EMBL/GenBank/DDBJ databases">
        <authorList>
            <person name="Harkins D.M."/>
            <person name="Durkin A.S."/>
            <person name="Brinkac L.M."/>
            <person name="Haft D.H."/>
            <person name="Selengut J.D."/>
            <person name="Sanka R."/>
            <person name="DePew J."/>
            <person name="Purushe J."/>
            <person name="Hartskeerl R.A."/>
            <person name="Ahmed A."/>
            <person name="van der Linden H."/>
            <person name="Goris M.G.A."/>
            <person name="Vinetz J.M."/>
            <person name="Sutton G.G."/>
            <person name="Nierman W.C."/>
            <person name="Fouts D.E."/>
        </authorList>
    </citation>
    <scope>NUCLEOTIDE SEQUENCE [LARGE SCALE GENOMIC DNA]</scope>
    <source>
        <strain evidence="2 3">MAVJ 401</strain>
    </source>
</reference>
<evidence type="ECO:0000313" key="2">
    <source>
        <dbReference type="EMBL" id="EMN23089.1"/>
    </source>
</evidence>
<evidence type="ECO:0000313" key="3">
    <source>
        <dbReference type="Proteomes" id="UP000012106"/>
    </source>
</evidence>
<name>M6JMK0_9LEPT</name>
<dbReference type="Proteomes" id="UP000012106">
    <property type="component" value="Unassembled WGS sequence"/>
</dbReference>
<proteinExistence type="predicted"/>
<dbReference type="EMBL" id="AHMU02000017">
    <property type="protein sequence ID" value="EMN23089.1"/>
    <property type="molecule type" value="Genomic_DNA"/>
</dbReference>
<keyword evidence="1" id="KW-0472">Membrane</keyword>
<feature type="transmembrane region" description="Helical" evidence="1">
    <location>
        <begin position="242"/>
        <end position="261"/>
    </location>
</feature>
<accession>M6JMK0</accession>
<protein>
    <submittedName>
        <fullName evidence="2">Uncharacterized protein</fullName>
    </submittedName>
</protein>
<dbReference type="RefSeq" id="WP_004470894.1">
    <property type="nucleotide sequence ID" value="NZ_AHMU02000017.1"/>
</dbReference>
<feature type="transmembrane region" description="Helical" evidence="1">
    <location>
        <begin position="209"/>
        <end position="230"/>
    </location>
</feature>